<dbReference type="RefSeq" id="WP_344862643.1">
    <property type="nucleotide sequence ID" value="NZ_BAAAZN010000009.1"/>
</dbReference>
<keyword evidence="4" id="KW-1185">Reference proteome</keyword>
<dbReference type="Proteomes" id="UP001500689">
    <property type="component" value="Unassembled WGS sequence"/>
</dbReference>
<feature type="transmembrane region" description="Helical" evidence="2">
    <location>
        <begin position="36"/>
        <end position="60"/>
    </location>
</feature>
<keyword evidence="2" id="KW-0812">Transmembrane</keyword>
<protein>
    <submittedName>
        <fullName evidence="3">Uncharacterized protein</fullName>
    </submittedName>
</protein>
<keyword evidence="2" id="KW-0472">Membrane</keyword>
<evidence type="ECO:0000256" key="2">
    <source>
        <dbReference type="SAM" id="Phobius"/>
    </source>
</evidence>
<gene>
    <name evidence="3" type="ORF">GCM10022222_43830</name>
</gene>
<evidence type="ECO:0000256" key="1">
    <source>
        <dbReference type="SAM" id="MobiDB-lite"/>
    </source>
</evidence>
<sequence length="205" mass="21489">MTTPQFGVPQVPNPFEPPRQFPPPVRPKGVSGKVKGLIAGGVVLALGLGVLAAFGVASIANSDESPSSGTCLYLSEAGDDTQSYHRADCSDRSATYRVDKIVRGSSSCRGEDYVRFEIFGSGRASRTAQRTLCLALNVSSGDCLRDVDDEATISKVACDDPDAQARAEVHRGQRSGSSCGEDSTALVYAGPPVRTVCLQPTGAHI</sequence>
<dbReference type="EMBL" id="BAAAZN010000009">
    <property type="protein sequence ID" value="GAA3555455.1"/>
    <property type="molecule type" value="Genomic_DNA"/>
</dbReference>
<keyword evidence="2" id="KW-1133">Transmembrane helix</keyword>
<proteinExistence type="predicted"/>
<feature type="region of interest" description="Disordered" evidence="1">
    <location>
        <begin position="1"/>
        <end position="27"/>
    </location>
</feature>
<evidence type="ECO:0000313" key="4">
    <source>
        <dbReference type="Proteomes" id="UP001500689"/>
    </source>
</evidence>
<name>A0ABP6WS31_9PSEU</name>
<evidence type="ECO:0000313" key="3">
    <source>
        <dbReference type="EMBL" id="GAA3555455.1"/>
    </source>
</evidence>
<comment type="caution">
    <text evidence="3">The sequence shown here is derived from an EMBL/GenBank/DDBJ whole genome shotgun (WGS) entry which is preliminary data.</text>
</comment>
<feature type="compositionally biased region" description="Pro residues" evidence="1">
    <location>
        <begin position="11"/>
        <end position="26"/>
    </location>
</feature>
<organism evidence="3 4">
    <name type="scientific">Amycolatopsis ultiminotia</name>
    <dbReference type="NCBI Taxonomy" id="543629"/>
    <lineage>
        <taxon>Bacteria</taxon>
        <taxon>Bacillati</taxon>
        <taxon>Actinomycetota</taxon>
        <taxon>Actinomycetes</taxon>
        <taxon>Pseudonocardiales</taxon>
        <taxon>Pseudonocardiaceae</taxon>
        <taxon>Amycolatopsis</taxon>
    </lineage>
</organism>
<reference evidence="4" key="1">
    <citation type="journal article" date="2019" name="Int. J. Syst. Evol. Microbiol.">
        <title>The Global Catalogue of Microorganisms (GCM) 10K type strain sequencing project: providing services to taxonomists for standard genome sequencing and annotation.</title>
        <authorList>
            <consortium name="The Broad Institute Genomics Platform"/>
            <consortium name="The Broad Institute Genome Sequencing Center for Infectious Disease"/>
            <person name="Wu L."/>
            <person name="Ma J."/>
        </authorList>
    </citation>
    <scope>NUCLEOTIDE SEQUENCE [LARGE SCALE GENOMIC DNA]</scope>
    <source>
        <strain evidence="4">JCM 16898</strain>
    </source>
</reference>
<accession>A0ABP6WS31</accession>